<feature type="compositionally biased region" description="Basic and acidic residues" evidence="1">
    <location>
        <begin position="167"/>
        <end position="178"/>
    </location>
</feature>
<name>A0ABW3QF55_9PSEU</name>
<protein>
    <submittedName>
        <fullName evidence="2">HSP18 transcriptional regulator</fullName>
    </submittedName>
</protein>
<evidence type="ECO:0000256" key="1">
    <source>
        <dbReference type="SAM" id="MobiDB-lite"/>
    </source>
</evidence>
<evidence type="ECO:0000313" key="2">
    <source>
        <dbReference type="EMBL" id="MFD1145599.1"/>
    </source>
</evidence>
<dbReference type="RefSeq" id="WP_380718472.1">
    <property type="nucleotide sequence ID" value="NZ_JBHTLK010000002.1"/>
</dbReference>
<gene>
    <name evidence="2" type="ORF">ACFQ3T_00505</name>
</gene>
<feature type="region of interest" description="Disordered" evidence="1">
    <location>
        <begin position="165"/>
        <end position="208"/>
    </location>
</feature>
<dbReference type="Proteomes" id="UP001597168">
    <property type="component" value="Unassembled WGS sequence"/>
</dbReference>
<reference evidence="3" key="1">
    <citation type="journal article" date="2019" name="Int. J. Syst. Evol. Microbiol.">
        <title>The Global Catalogue of Microorganisms (GCM) 10K type strain sequencing project: providing services to taxonomists for standard genome sequencing and annotation.</title>
        <authorList>
            <consortium name="The Broad Institute Genomics Platform"/>
            <consortium name="The Broad Institute Genome Sequencing Center for Infectious Disease"/>
            <person name="Wu L."/>
            <person name="Ma J."/>
        </authorList>
    </citation>
    <scope>NUCLEOTIDE SEQUENCE [LARGE SCALE GENOMIC DNA]</scope>
    <source>
        <strain evidence="3">CCUG 60214</strain>
    </source>
</reference>
<accession>A0ABW3QF55</accession>
<dbReference type="EMBL" id="JBHTLK010000002">
    <property type="protein sequence ID" value="MFD1145599.1"/>
    <property type="molecule type" value="Genomic_DNA"/>
</dbReference>
<comment type="caution">
    <text evidence="2">The sequence shown here is derived from an EMBL/GenBank/DDBJ whole genome shotgun (WGS) entry which is preliminary data.</text>
</comment>
<evidence type="ECO:0000313" key="3">
    <source>
        <dbReference type="Proteomes" id="UP001597168"/>
    </source>
</evidence>
<proteinExistence type="predicted"/>
<keyword evidence="3" id="KW-1185">Reference proteome</keyword>
<sequence>MAIGDYETVREAATGDDLSAGQVLSALVLLRRLREELAGWEPQLIAAARELGTSWAELAPALGVASRQAAERRYLRLRPSELGSTAEGRVRAERDRRAADRAVSQWARDNAASLRSLAGQVGRVDVVVRQALAEDDAVALLEPLKAALARIRATDPGLAEEIQAVNDRTEEVRRDTHTTRSNGNPPLGRPLDQPLDPAAPDDRQAPGR</sequence>
<feature type="compositionally biased region" description="Low complexity" evidence="1">
    <location>
        <begin position="189"/>
        <end position="198"/>
    </location>
</feature>
<organism evidence="2 3">
    <name type="scientific">Saccharothrix hoggarensis</name>
    <dbReference type="NCBI Taxonomy" id="913853"/>
    <lineage>
        <taxon>Bacteria</taxon>
        <taxon>Bacillati</taxon>
        <taxon>Actinomycetota</taxon>
        <taxon>Actinomycetes</taxon>
        <taxon>Pseudonocardiales</taxon>
        <taxon>Pseudonocardiaceae</taxon>
        <taxon>Saccharothrix</taxon>
    </lineage>
</organism>